<gene>
    <name evidence="2" type="primary">omp1962</name>
    <name evidence="3" type="ORF">LS80_000600</name>
</gene>
<evidence type="ECO:0000313" key="2">
    <source>
        <dbReference type="EMBL" id="SFZ72747.1"/>
    </source>
</evidence>
<evidence type="ECO:0000256" key="1">
    <source>
        <dbReference type="SAM" id="SignalP"/>
    </source>
</evidence>
<dbReference type="RefSeq" id="WP_052089275.1">
    <property type="nucleotide sequence ID" value="NZ_FZNF01000054.1"/>
</dbReference>
<evidence type="ECO:0000313" key="4">
    <source>
        <dbReference type="Proteomes" id="UP000029861"/>
    </source>
</evidence>
<name>A0A1M4NI31_9HELI</name>
<organism evidence="2">
    <name type="scientific">Helicobacter trogontum</name>
    <dbReference type="NCBI Taxonomy" id="50960"/>
    <lineage>
        <taxon>Bacteria</taxon>
        <taxon>Pseudomonadati</taxon>
        <taxon>Campylobacterota</taxon>
        <taxon>Epsilonproteobacteria</taxon>
        <taxon>Campylobacterales</taxon>
        <taxon>Helicobacteraceae</taxon>
        <taxon>Helicobacter</taxon>
    </lineage>
</organism>
<sequence>MCKKFIYILFLSGLLFKALNAKPVSIDEVLSGKKQIRILGQLSYINIKSKNSVLTTISHQINGGNFVSIPISMLANANTDYLNFAMSARYGIYKNIEIFSTLNAFYQHNTTNINANFIEKHSGNFNTWNLGILAQVKKEDKYPSLLIGGSIDIMNMASFSNAESKLQYFKGYSLLAMSYYTIDPLVFLLQAGFRVNLYSTNERLSINNGEIFTLTPMVYFAVNPYVSLNFGITYQYKTKDFVDNNIVSIQGSSIAYNFGVAYEIKQNLIFFSSVEHLQTNDYTSNAINLTLSYRI</sequence>
<dbReference type="EMBL" id="LT633741">
    <property type="protein sequence ID" value="SFZ72747.1"/>
    <property type="molecule type" value="Genomic_DNA"/>
</dbReference>
<dbReference type="InterPro" id="IPR011250">
    <property type="entry name" value="OMP/PagP_B-barrel"/>
</dbReference>
<evidence type="ECO:0000313" key="3">
    <source>
        <dbReference type="EMBL" id="TLD99738.1"/>
    </source>
</evidence>
<dbReference type="SUPFAM" id="SSF56925">
    <property type="entry name" value="OMPA-like"/>
    <property type="match status" value="1"/>
</dbReference>
<accession>A0A1M4NI31</accession>
<protein>
    <submittedName>
        <fullName evidence="2">OMP1962</fullName>
    </submittedName>
</protein>
<feature type="signal peptide" evidence="1">
    <location>
        <begin position="1"/>
        <end position="21"/>
    </location>
</feature>
<proteinExistence type="predicted"/>
<reference evidence="3" key="3">
    <citation type="submission" date="2018-04" db="EMBL/GenBank/DDBJ databases">
        <authorList>
            <person name="Sheh A."/>
            <person name="Shen Z."/>
            <person name="Mannion A.J."/>
            <person name="Fox J.G."/>
        </authorList>
    </citation>
    <scope>NUCLEOTIDE SEQUENCE</scope>
    <source>
        <strain evidence="3">ATCC 49310</strain>
    </source>
</reference>
<dbReference type="EMBL" id="JRPK02000001">
    <property type="protein sequence ID" value="TLD99738.1"/>
    <property type="molecule type" value="Genomic_DNA"/>
</dbReference>
<keyword evidence="1" id="KW-0732">Signal</keyword>
<reference evidence="3 4" key="1">
    <citation type="journal article" date="2014" name="Genome Announc.">
        <title>Draft genome sequences of eight enterohepatic helicobacter species isolated from both laboratory and wild rodents.</title>
        <authorList>
            <person name="Sheh A."/>
            <person name="Shen Z."/>
            <person name="Fox J.G."/>
        </authorList>
    </citation>
    <scope>NUCLEOTIDE SEQUENCE [LARGE SCALE GENOMIC DNA]</scope>
    <source>
        <strain evidence="3 4">ATCC 49310</strain>
    </source>
</reference>
<reference evidence="2" key="2">
    <citation type="submission" date="2016-10" db="EMBL/GenBank/DDBJ databases">
        <title>Proteomic and phylogenetic analysis of the outer membrane protein repertoire of gastric Helicobacter species.</title>
        <authorList>
            <person name="Joosten M."/>
        </authorList>
    </citation>
    <scope>NUCLEOTIDE SEQUENCE</scope>
    <source>
        <strain evidence="2">R3554</strain>
    </source>
</reference>
<dbReference type="AlphaFoldDB" id="A0A1M4NI31"/>
<dbReference type="Proteomes" id="UP000029861">
    <property type="component" value="Unassembled WGS sequence"/>
</dbReference>
<feature type="chain" id="PRO_5036023318" evidence="1">
    <location>
        <begin position="22"/>
        <end position="295"/>
    </location>
</feature>